<gene>
    <name evidence="1" type="ORF">PAHAL_7G335500</name>
</gene>
<proteinExistence type="predicted"/>
<dbReference type="EMBL" id="CM008052">
    <property type="protein sequence ID" value="PVH36005.1"/>
    <property type="molecule type" value="Genomic_DNA"/>
</dbReference>
<dbReference type="Proteomes" id="UP000243499">
    <property type="component" value="Chromosome 7"/>
</dbReference>
<accession>A0A2T8IEA2</accession>
<sequence length="100" mass="11281">MYPFTVRLKYPSIRDPDQRQLDLSSLIRKQQLCHHHQDPATTCLTNLAIVHYSTGPKNASEKPRQHHYVAAGPTRLLPDIVHWSSVTVCPLSGNVIGIIM</sequence>
<reference evidence="1" key="1">
    <citation type="submission" date="2018-04" db="EMBL/GenBank/DDBJ databases">
        <title>WGS assembly of Panicum hallii.</title>
        <authorList>
            <person name="Lovell J."/>
            <person name="Jenkins J."/>
            <person name="Lowry D."/>
            <person name="Mamidi S."/>
            <person name="Sreedasyam A."/>
            <person name="Weng X."/>
            <person name="Barry K."/>
            <person name="Bonette J."/>
            <person name="Campitelli B."/>
            <person name="Daum C."/>
            <person name="Gordon S."/>
            <person name="Gould B."/>
            <person name="Lipzen A."/>
            <person name="Macqueen A."/>
            <person name="Palacio-Mejia J."/>
            <person name="Plott C."/>
            <person name="Shakirov E."/>
            <person name="Shu S."/>
            <person name="Yoshinaga Y."/>
            <person name="Zane M."/>
            <person name="Rokhsar D."/>
            <person name="Grimwood J."/>
            <person name="Schmutz J."/>
            <person name="Juenger T."/>
        </authorList>
    </citation>
    <scope>NUCLEOTIDE SEQUENCE [LARGE SCALE GENOMIC DNA]</scope>
    <source>
        <strain evidence="1">FIL2</strain>
    </source>
</reference>
<evidence type="ECO:0000313" key="1">
    <source>
        <dbReference type="EMBL" id="PVH36005.1"/>
    </source>
</evidence>
<name>A0A2T8IEA2_9POAL</name>
<dbReference type="AlphaFoldDB" id="A0A2T8IEA2"/>
<dbReference type="Gramene" id="PVH36005">
    <property type="protein sequence ID" value="PVH36005"/>
    <property type="gene ID" value="PAHAL_7G335500"/>
</dbReference>
<organism evidence="1">
    <name type="scientific">Panicum hallii</name>
    <dbReference type="NCBI Taxonomy" id="206008"/>
    <lineage>
        <taxon>Eukaryota</taxon>
        <taxon>Viridiplantae</taxon>
        <taxon>Streptophyta</taxon>
        <taxon>Embryophyta</taxon>
        <taxon>Tracheophyta</taxon>
        <taxon>Spermatophyta</taxon>
        <taxon>Magnoliopsida</taxon>
        <taxon>Liliopsida</taxon>
        <taxon>Poales</taxon>
        <taxon>Poaceae</taxon>
        <taxon>PACMAD clade</taxon>
        <taxon>Panicoideae</taxon>
        <taxon>Panicodae</taxon>
        <taxon>Paniceae</taxon>
        <taxon>Panicinae</taxon>
        <taxon>Panicum</taxon>
        <taxon>Panicum sect. Panicum</taxon>
    </lineage>
</organism>
<protein>
    <submittedName>
        <fullName evidence="1">Uncharacterized protein</fullName>
    </submittedName>
</protein>